<proteinExistence type="predicted"/>
<name>A0ACC0W668_9STRA</name>
<keyword evidence="2" id="KW-1185">Reference proteome</keyword>
<sequence>MGCSQSKVNKIVLEPVTAPSSEWGKTSMDTFQESIVDETNKNVSPIEEEGEKREEGVVATAGEKPASLKQPVEVILEEPESITDANVIEAEAVEKSVIEEEEDAPIELEVQAPQEKSLRSDVTCTSTSVWTFAPKTISFTVGIAFFNIVGSNSDGAELHLSKRYSEFKVLHTEMANIMSEAELPKMPGTSFLQGRSDKAMLQERETLFVELLNAIAKHPEGRQSAPFTAFLV</sequence>
<accession>A0ACC0W668</accession>
<protein>
    <submittedName>
        <fullName evidence="1">Uncharacterized protein</fullName>
    </submittedName>
</protein>
<gene>
    <name evidence="1" type="ORF">PsorP6_005966</name>
</gene>
<reference evidence="1 2" key="1">
    <citation type="journal article" date="2022" name="bioRxiv">
        <title>The genome of the oomycete Peronosclerospora sorghi, a cosmopolitan pathogen of maize and sorghum, is inflated with dispersed pseudogenes.</title>
        <authorList>
            <person name="Fletcher K."/>
            <person name="Martin F."/>
            <person name="Isakeit T."/>
            <person name="Cavanaugh K."/>
            <person name="Magill C."/>
            <person name="Michelmore R."/>
        </authorList>
    </citation>
    <scope>NUCLEOTIDE SEQUENCE [LARGE SCALE GENOMIC DNA]</scope>
    <source>
        <strain evidence="1">P6</strain>
    </source>
</reference>
<dbReference type="Proteomes" id="UP001163321">
    <property type="component" value="Chromosome 4"/>
</dbReference>
<organism evidence="1 2">
    <name type="scientific">Peronosclerospora sorghi</name>
    <dbReference type="NCBI Taxonomy" id="230839"/>
    <lineage>
        <taxon>Eukaryota</taxon>
        <taxon>Sar</taxon>
        <taxon>Stramenopiles</taxon>
        <taxon>Oomycota</taxon>
        <taxon>Peronosporomycetes</taxon>
        <taxon>Peronosporales</taxon>
        <taxon>Peronosporaceae</taxon>
        <taxon>Peronosclerospora</taxon>
    </lineage>
</organism>
<evidence type="ECO:0000313" key="1">
    <source>
        <dbReference type="EMBL" id="KAI9914130.1"/>
    </source>
</evidence>
<dbReference type="EMBL" id="CM047583">
    <property type="protein sequence ID" value="KAI9914130.1"/>
    <property type="molecule type" value="Genomic_DNA"/>
</dbReference>
<comment type="caution">
    <text evidence="1">The sequence shown here is derived from an EMBL/GenBank/DDBJ whole genome shotgun (WGS) entry which is preliminary data.</text>
</comment>
<evidence type="ECO:0000313" key="2">
    <source>
        <dbReference type="Proteomes" id="UP001163321"/>
    </source>
</evidence>